<feature type="non-terminal residue" evidence="1">
    <location>
        <position position="85"/>
    </location>
</feature>
<dbReference type="AlphaFoldDB" id="B0QZU6"/>
<dbReference type="GeneTree" id="ENSGT00940000154089"/>
<reference evidence="1" key="3">
    <citation type="submission" date="2025-08" db="UniProtKB">
        <authorList>
            <consortium name="Ensembl"/>
        </authorList>
    </citation>
    <scope>IDENTIFICATION</scope>
    <source>
        <strain evidence="1">C57BL/6J</strain>
    </source>
</reference>
<dbReference type="Bgee" id="ENSMUSG00000032577">
    <property type="expression patterns" value="Expressed in hair follicle and 202 other cell types or tissues"/>
</dbReference>
<dbReference type="VEuPathDB" id="HostDB:ENSMUSG00000032577"/>
<accession>B0QZU6</accession>
<dbReference type="Antibodypedia" id="30996">
    <property type="antibodies" value="345 antibodies from 36 providers"/>
</dbReference>
<dbReference type="ExpressionAtlas" id="B0QZU6">
    <property type="expression patterns" value="baseline and differential"/>
</dbReference>
<reference evidence="1 3" key="2">
    <citation type="journal article" date="2011" name="PLoS Biol.">
        <title>Modernizing reference genome assemblies.</title>
        <authorList>
            <person name="Church D.M."/>
            <person name="Schneider V.A."/>
            <person name="Graves T."/>
            <person name="Auger K."/>
            <person name="Cunningham F."/>
            <person name="Bouk N."/>
            <person name="Chen H.C."/>
            <person name="Agarwala R."/>
            <person name="McLaren W.M."/>
            <person name="Ritchie G.R."/>
            <person name="Albracht D."/>
            <person name="Kremitzki M."/>
            <person name="Rock S."/>
            <person name="Kotkiewicz H."/>
            <person name="Kremitzki C."/>
            <person name="Wollam A."/>
            <person name="Trani L."/>
            <person name="Fulton L."/>
            <person name="Fulton R."/>
            <person name="Matthews L."/>
            <person name="Whitehead S."/>
            <person name="Chow W."/>
            <person name="Torrance J."/>
            <person name="Dunn M."/>
            <person name="Harden G."/>
            <person name="Threadgold G."/>
            <person name="Wood J."/>
            <person name="Collins J."/>
            <person name="Heath P."/>
            <person name="Griffiths G."/>
            <person name="Pelan S."/>
            <person name="Grafham D."/>
            <person name="Eichler E.E."/>
            <person name="Weinstock G."/>
            <person name="Mardis E.R."/>
            <person name="Wilson R.K."/>
            <person name="Howe K."/>
            <person name="Flicek P."/>
            <person name="Hubbard T."/>
        </authorList>
    </citation>
    <scope>NUCLEOTIDE SEQUENCE [LARGE SCALE GENOMIC DNA]</scope>
    <source>
        <strain evidence="1 3">C57BL/6J</strain>
    </source>
</reference>
<proteinExistence type="predicted"/>
<reference evidence="1" key="4">
    <citation type="submission" date="2025-09" db="UniProtKB">
        <authorList>
            <consortium name="Ensembl"/>
        </authorList>
    </citation>
    <scope>IDENTIFICATION</scope>
    <source>
        <strain evidence="1">C57BL/6J</strain>
    </source>
</reference>
<keyword evidence="3" id="KW-1185">Reference proteome</keyword>
<dbReference type="Ensembl" id="ENSMUST00000134682.3">
    <property type="protein sequence ID" value="ENSMUSP00000120848.2"/>
    <property type="gene ID" value="ENSMUSG00000032577.17"/>
</dbReference>
<dbReference type="Proteomes" id="UP000000589">
    <property type="component" value="Chromosome 9"/>
</dbReference>
<dbReference type="MGI" id="MGI:2143163">
    <property type="gene designation" value="Mapkapk3"/>
</dbReference>
<gene>
    <name evidence="1 2" type="primary">Mapkapk3</name>
</gene>
<dbReference type="HOGENOM" id="CLU_2518421_0_0_1"/>
<protein>
    <submittedName>
        <fullName evidence="1">Mitogen-activated protein kinase-activated protein kinase 3</fullName>
    </submittedName>
</protein>
<evidence type="ECO:0000313" key="3">
    <source>
        <dbReference type="Proteomes" id="UP000000589"/>
    </source>
</evidence>
<reference evidence="1 3" key="1">
    <citation type="journal article" date="2009" name="PLoS Biol.">
        <title>Lineage-specific biology revealed by a finished genome assembly of the mouse.</title>
        <authorList>
            <consortium name="Mouse Genome Sequencing Consortium"/>
            <person name="Church D.M."/>
            <person name="Goodstadt L."/>
            <person name="Hillier L.W."/>
            <person name="Zody M.C."/>
            <person name="Goldstein S."/>
            <person name="She X."/>
            <person name="Bult C.J."/>
            <person name="Agarwala R."/>
            <person name="Cherry J.L."/>
            <person name="DiCuccio M."/>
            <person name="Hlavina W."/>
            <person name="Kapustin Y."/>
            <person name="Meric P."/>
            <person name="Maglott D."/>
            <person name="Birtle Z."/>
            <person name="Marques A.C."/>
            <person name="Graves T."/>
            <person name="Zhou S."/>
            <person name="Teague B."/>
            <person name="Potamousis K."/>
            <person name="Churas C."/>
            <person name="Place M."/>
            <person name="Herschleb J."/>
            <person name="Runnheim R."/>
            <person name="Forrest D."/>
            <person name="Amos-Landgraf J."/>
            <person name="Schwartz D.C."/>
            <person name="Cheng Z."/>
            <person name="Lindblad-Toh K."/>
            <person name="Eichler E.E."/>
            <person name="Ponting C.P."/>
        </authorList>
    </citation>
    <scope>NUCLEOTIDE SEQUENCE [LARGE SCALE GENOMIC DNA]</scope>
    <source>
        <strain evidence="1 3">C57BL/6J</strain>
    </source>
</reference>
<sequence length="85" mass="9120">MSGSGSGLHDNRCLFSFEFGAVVFPLCIITETGKPPVGPVVLHPPVPSTLRLSADVGVCRPLRKSSCMTAPRPGRRWTTTGRRQA</sequence>
<dbReference type="AGR" id="MGI:2143163"/>
<organism evidence="1 3">
    <name type="scientific">Mus musculus</name>
    <name type="common">Mouse</name>
    <dbReference type="NCBI Taxonomy" id="10090"/>
    <lineage>
        <taxon>Eukaryota</taxon>
        <taxon>Metazoa</taxon>
        <taxon>Chordata</taxon>
        <taxon>Craniata</taxon>
        <taxon>Vertebrata</taxon>
        <taxon>Euteleostomi</taxon>
        <taxon>Mammalia</taxon>
        <taxon>Eutheria</taxon>
        <taxon>Euarchontoglires</taxon>
        <taxon>Glires</taxon>
        <taxon>Rodentia</taxon>
        <taxon>Myomorpha</taxon>
        <taxon>Muroidea</taxon>
        <taxon>Muridae</taxon>
        <taxon>Murinae</taxon>
        <taxon>Mus</taxon>
        <taxon>Mus</taxon>
    </lineage>
</organism>
<name>B0QZU6_MOUSE</name>
<evidence type="ECO:0000313" key="1">
    <source>
        <dbReference type="Ensembl" id="ENSMUSP00000120848.2"/>
    </source>
</evidence>
<evidence type="ECO:0000313" key="2">
    <source>
        <dbReference type="MGI" id="MGI:2143163"/>
    </source>
</evidence>